<evidence type="ECO:0000259" key="2">
    <source>
        <dbReference type="Pfam" id="PF11575"/>
    </source>
</evidence>
<reference evidence="3" key="1">
    <citation type="submission" date="2022-06" db="EMBL/GenBank/DDBJ databases">
        <title>Complete Genome of Aeromonas sp. Strain SOD01 Isolated from an Urban Freshwater Stream.</title>
        <authorList>
            <person name="Williams L.E."/>
            <person name="Brysgel T."/>
            <person name="Capestro E.M."/>
            <person name="Foltz G.V."/>
            <person name="Gardner A.E."/>
            <person name="Ingrassia J."/>
            <person name="Peterson E."/>
            <person name="Arruda J."/>
            <person name="Flaherty I."/>
            <person name="Hunt M."/>
            <person name="Pappas G."/>
            <person name="Ramsaran S."/>
            <person name="Rocha M."/>
        </authorList>
    </citation>
    <scope>NUCLEOTIDE SEQUENCE</scope>
    <source>
        <strain evidence="3">SOD01</strain>
    </source>
</reference>
<dbReference type="AlphaFoldDB" id="A0AAE9MKY0"/>
<evidence type="ECO:0000256" key="1">
    <source>
        <dbReference type="SAM" id="MobiDB-lite"/>
    </source>
</evidence>
<sequence length="280" mass="29972">MPARGGSSGSTPPGFGGLTAHRQARHQAEHDALFAAAVQLIPSLKGRLVAGEMPLLAMAGVDMAPGAVTLALHDHWRLAHPEAGPAYWLTRSWGMLCWQSIYLAMVAVYRIGAVPALDRMGQGYNAGLVSGFSLPLVPMIKGEREVLIEAAGRRLRRHWQALFEAMASGQRLRPGFVRPLLADDLLAALVRVPDFFDEVSREQVAADAPLWLAACGLPAEHLAGWCLAADPAGGASAAPGYVRQRCCLHHKRSDGSLCDNCPRQQDPQARCGDGVAHAQE</sequence>
<protein>
    <submittedName>
        <fullName evidence="3">Siderophore ferric iron reductase</fullName>
    </submittedName>
</protein>
<dbReference type="InterPro" id="IPR024726">
    <property type="entry name" value="FhuF_C"/>
</dbReference>
<dbReference type="Pfam" id="PF11575">
    <property type="entry name" value="FhuF_C"/>
    <property type="match status" value="1"/>
</dbReference>
<keyword evidence="4" id="KW-1185">Reference proteome</keyword>
<proteinExistence type="predicted"/>
<dbReference type="GO" id="GO:0051537">
    <property type="term" value="F:2 iron, 2 sulfur cluster binding"/>
    <property type="evidence" value="ECO:0007669"/>
    <property type="project" value="InterPro"/>
</dbReference>
<name>A0AAE9MKY0_9GAMM</name>
<feature type="domain" description="Ferric siderophore reductase C-terminal" evidence="2">
    <location>
        <begin position="243"/>
        <end position="263"/>
    </location>
</feature>
<organism evidence="3 4">
    <name type="scientific">Aeromonas encheleia</name>
    <dbReference type="NCBI Taxonomy" id="73010"/>
    <lineage>
        <taxon>Bacteria</taxon>
        <taxon>Pseudomonadati</taxon>
        <taxon>Pseudomonadota</taxon>
        <taxon>Gammaproteobacteria</taxon>
        <taxon>Aeromonadales</taxon>
        <taxon>Aeromonadaceae</taxon>
        <taxon>Aeromonas</taxon>
    </lineage>
</organism>
<feature type="region of interest" description="Disordered" evidence="1">
    <location>
        <begin position="1"/>
        <end position="22"/>
    </location>
</feature>
<gene>
    <name evidence="3" type="ORF">NHF51_08730</name>
</gene>
<evidence type="ECO:0000313" key="4">
    <source>
        <dbReference type="Proteomes" id="UP001056890"/>
    </source>
</evidence>
<accession>A0AAE9MKY0</accession>
<dbReference type="NCBIfam" id="TIGR03950">
    <property type="entry name" value="sidero_Fe_reduc"/>
    <property type="match status" value="1"/>
</dbReference>
<dbReference type="Proteomes" id="UP001056890">
    <property type="component" value="Chromosome"/>
</dbReference>
<dbReference type="InterPro" id="IPR023998">
    <property type="entry name" value="FCR-like"/>
</dbReference>
<dbReference type="EMBL" id="CP099717">
    <property type="protein sequence ID" value="USV59203.1"/>
    <property type="molecule type" value="Genomic_DNA"/>
</dbReference>
<evidence type="ECO:0000313" key="3">
    <source>
        <dbReference type="EMBL" id="USV59203.1"/>
    </source>
</evidence>
<dbReference type="RefSeq" id="WP_252996190.1">
    <property type="nucleotide sequence ID" value="NZ_CP099717.1"/>
</dbReference>